<name>A0A8S1NLC0_PARPR</name>
<reference evidence="1" key="1">
    <citation type="submission" date="2021-01" db="EMBL/GenBank/DDBJ databases">
        <authorList>
            <consortium name="Genoscope - CEA"/>
            <person name="William W."/>
        </authorList>
    </citation>
    <scope>NUCLEOTIDE SEQUENCE</scope>
</reference>
<sequence length="227" mass="26350">MENILNFKNLAIDLWNFSESLAIDMTLHYQTYFSHKVQGVLKLINAQECIGSLIIILMMNQKSNIIKRKFKAAFCQVAKVILFFIHKFIRQSLNKNKFQHKSLEQSVYNQDIFNISKIHFYKVSEFITNFFQQMDSNSNKENTQFIKEKLNYKRAPSNSVFLLSQFKASIMGGQDLRDISISDTKINCLSFFASDLQSSKFSGVELNGCNFNLSKIKNSKWSIICNE</sequence>
<proteinExistence type="predicted"/>
<gene>
    <name evidence="1" type="ORF">PPRIM_AZ9-3.1.T0940223</name>
</gene>
<keyword evidence="2" id="KW-1185">Reference proteome</keyword>
<dbReference type="EMBL" id="CAJJDM010000097">
    <property type="protein sequence ID" value="CAD8094087.1"/>
    <property type="molecule type" value="Genomic_DNA"/>
</dbReference>
<evidence type="ECO:0008006" key="3">
    <source>
        <dbReference type="Google" id="ProtNLM"/>
    </source>
</evidence>
<comment type="caution">
    <text evidence="1">The sequence shown here is derived from an EMBL/GenBank/DDBJ whole genome shotgun (WGS) entry which is preliminary data.</text>
</comment>
<accession>A0A8S1NLC0</accession>
<protein>
    <recommendedName>
        <fullName evidence="3">Pentapeptide repeat-containing protein</fullName>
    </recommendedName>
</protein>
<dbReference type="AlphaFoldDB" id="A0A8S1NLC0"/>
<evidence type="ECO:0000313" key="2">
    <source>
        <dbReference type="Proteomes" id="UP000688137"/>
    </source>
</evidence>
<dbReference type="Proteomes" id="UP000688137">
    <property type="component" value="Unassembled WGS sequence"/>
</dbReference>
<evidence type="ECO:0000313" key="1">
    <source>
        <dbReference type="EMBL" id="CAD8094087.1"/>
    </source>
</evidence>
<organism evidence="1 2">
    <name type="scientific">Paramecium primaurelia</name>
    <dbReference type="NCBI Taxonomy" id="5886"/>
    <lineage>
        <taxon>Eukaryota</taxon>
        <taxon>Sar</taxon>
        <taxon>Alveolata</taxon>
        <taxon>Ciliophora</taxon>
        <taxon>Intramacronucleata</taxon>
        <taxon>Oligohymenophorea</taxon>
        <taxon>Peniculida</taxon>
        <taxon>Parameciidae</taxon>
        <taxon>Paramecium</taxon>
    </lineage>
</organism>